<dbReference type="Proteomes" id="UP000193431">
    <property type="component" value="Chromosome"/>
</dbReference>
<sequence length="136" mass="14160">MLKSKNQVDKKATNASQNRIGQGTEIEGDITSKGGFRIDGLLKGSLKTTGKVVIGREGRILGTLVCSNADIEGAFEGDMTVENLLSLKATAVVNGEVVTGKLMVEPGTEFNGSCTMNQGVKKLDTTKGGKKAGKTA</sequence>
<organism evidence="3 4">
    <name type="scientific">Nonlabens spongiae</name>
    <dbReference type="NCBI Taxonomy" id="331648"/>
    <lineage>
        <taxon>Bacteria</taxon>
        <taxon>Pseudomonadati</taxon>
        <taxon>Bacteroidota</taxon>
        <taxon>Flavobacteriia</taxon>
        <taxon>Flavobacteriales</taxon>
        <taxon>Flavobacteriaceae</taxon>
        <taxon>Nonlabens</taxon>
    </lineage>
</organism>
<dbReference type="RefSeq" id="WP_085767155.1">
    <property type="nucleotide sequence ID" value="NZ_CP019344.1"/>
</dbReference>
<feature type="compositionally biased region" description="Basic and acidic residues" evidence="2">
    <location>
        <begin position="1"/>
        <end position="12"/>
    </location>
</feature>
<evidence type="ECO:0008006" key="5">
    <source>
        <dbReference type="Google" id="ProtNLM"/>
    </source>
</evidence>
<name>A0A1W6MLA4_9FLAO</name>
<evidence type="ECO:0000256" key="2">
    <source>
        <dbReference type="SAM" id="MobiDB-lite"/>
    </source>
</evidence>
<evidence type="ECO:0000256" key="1">
    <source>
        <dbReference type="ARBA" id="ARBA00044755"/>
    </source>
</evidence>
<evidence type="ECO:0000313" key="4">
    <source>
        <dbReference type="Proteomes" id="UP000193431"/>
    </source>
</evidence>
<dbReference type="PANTHER" id="PTHR35024:SF4">
    <property type="entry name" value="POLYMER-FORMING CYTOSKELETAL PROTEIN"/>
    <property type="match status" value="1"/>
</dbReference>
<accession>A0A1W6MLA4</accession>
<dbReference type="InterPro" id="IPR007607">
    <property type="entry name" value="BacA/B"/>
</dbReference>
<dbReference type="PANTHER" id="PTHR35024">
    <property type="entry name" value="HYPOTHETICAL CYTOSOLIC PROTEIN"/>
    <property type="match status" value="1"/>
</dbReference>
<gene>
    <name evidence="3" type="ORF">BST97_10320</name>
</gene>
<dbReference type="Pfam" id="PF04519">
    <property type="entry name" value="Bactofilin"/>
    <property type="match status" value="1"/>
</dbReference>
<keyword evidence="4" id="KW-1185">Reference proteome</keyword>
<protein>
    <recommendedName>
        <fullName evidence="5">Cell shape determination protein CcmA</fullName>
    </recommendedName>
</protein>
<comment type="similarity">
    <text evidence="1">Belongs to the bactofilin family.</text>
</comment>
<dbReference type="OrthoDB" id="5432602at2"/>
<dbReference type="EMBL" id="CP019344">
    <property type="protein sequence ID" value="ARN78352.1"/>
    <property type="molecule type" value="Genomic_DNA"/>
</dbReference>
<feature type="region of interest" description="Disordered" evidence="2">
    <location>
        <begin position="1"/>
        <end position="26"/>
    </location>
</feature>
<evidence type="ECO:0000313" key="3">
    <source>
        <dbReference type="EMBL" id="ARN78352.1"/>
    </source>
</evidence>
<dbReference type="STRING" id="331648.BST97_10320"/>
<reference evidence="3 4" key="1">
    <citation type="submission" date="2016-11" db="EMBL/GenBank/DDBJ databases">
        <title>Trade-off between light-utilization and light-protection in marine flavobacteria.</title>
        <authorList>
            <person name="Kumagai Y."/>
        </authorList>
    </citation>
    <scope>NUCLEOTIDE SEQUENCE [LARGE SCALE GENOMIC DNA]</scope>
    <source>
        <strain evidence="3 4">JCM 13191</strain>
    </source>
</reference>
<proteinExistence type="inferred from homology"/>
<dbReference type="AlphaFoldDB" id="A0A1W6MLA4"/>